<gene>
    <name evidence="2" type="ORF">DdX_19875</name>
</gene>
<organism evidence="2 3">
    <name type="scientific">Ditylenchus destructor</name>
    <dbReference type="NCBI Taxonomy" id="166010"/>
    <lineage>
        <taxon>Eukaryota</taxon>
        <taxon>Metazoa</taxon>
        <taxon>Ecdysozoa</taxon>
        <taxon>Nematoda</taxon>
        <taxon>Chromadorea</taxon>
        <taxon>Rhabditida</taxon>
        <taxon>Tylenchina</taxon>
        <taxon>Tylenchomorpha</taxon>
        <taxon>Sphaerularioidea</taxon>
        <taxon>Anguinidae</taxon>
        <taxon>Anguininae</taxon>
        <taxon>Ditylenchus</taxon>
    </lineage>
</organism>
<proteinExistence type="predicted"/>
<reference evidence="2" key="1">
    <citation type="submission" date="2022-01" db="EMBL/GenBank/DDBJ databases">
        <title>Genome Sequence Resource for Two Populations of Ditylenchus destructor, the Migratory Endoparasitic Phytonematode.</title>
        <authorList>
            <person name="Zhang H."/>
            <person name="Lin R."/>
            <person name="Xie B."/>
        </authorList>
    </citation>
    <scope>NUCLEOTIDE SEQUENCE</scope>
    <source>
        <strain evidence="2">BazhouSP</strain>
    </source>
</reference>
<feature type="compositionally biased region" description="Basic residues" evidence="1">
    <location>
        <begin position="163"/>
        <end position="173"/>
    </location>
</feature>
<dbReference type="InterPro" id="IPR023296">
    <property type="entry name" value="Glyco_hydro_beta-prop_sf"/>
</dbReference>
<dbReference type="AlphaFoldDB" id="A0AAD4MH76"/>
<comment type="caution">
    <text evidence="2">The sequence shown here is derived from an EMBL/GenBank/DDBJ whole genome shotgun (WGS) entry which is preliminary data.</text>
</comment>
<dbReference type="Gene3D" id="2.115.10.20">
    <property type="entry name" value="Glycosyl hydrolase domain, family 43"/>
    <property type="match status" value="1"/>
</dbReference>
<feature type="compositionally biased region" description="Basic residues" evidence="1">
    <location>
        <begin position="101"/>
        <end position="114"/>
    </location>
</feature>
<feature type="compositionally biased region" description="Basic residues" evidence="1">
    <location>
        <begin position="210"/>
        <end position="226"/>
    </location>
</feature>
<feature type="region of interest" description="Disordered" evidence="1">
    <location>
        <begin position="91"/>
        <end position="241"/>
    </location>
</feature>
<sequence>MTANGILLELVQRLPALRAGDRVQGRQAHLQGPAKEMFRLHPDQHGWERFGQDHSGGLPNGTPIAPFMEGAWMTKVAGTYYLQYGAPGTEYNAYATAPTPRNRRSARGPMRRGTRSPTSPAALSRGRARFDLRGQSRQLVETPARRGSAPTGRSSGGSTCSRRSSRRTGRCGRPRASATSRTGRRRGRSTTSNRSSPAGCCCPTASNSRPPRRSASMRRAAPRTRIRAASGSRGASSRARR</sequence>
<evidence type="ECO:0000256" key="1">
    <source>
        <dbReference type="SAM" id="MobiDB-lite"/>
    </source>
</evidence>
<protein>
    <submittedName>
        <fullName evidence="2">Uncharacterized protein</fullName>
    </submittedName>
</protein>
<keyword evidence="3" id="KW-1185">Reference proteome</keyword>
<evidence type="ECO:0000313" key="2">
    <source>
        <dbReference type="EMBL" id="KAI1694880.1"/>
    </source>
</evidence>
<accession>A0AAD4MH76</accession>
<dbReference type="SUPFAM" id="SSF75005">
    <property type="entry name" value="Arabinanase/levansucrase/invertase"/>
    <property type="match status" value="1"/>
</dbReference>
<feature type="compositionally biased region" description="Low complexity" evidence="1">
    <location>
        <begin position="150"/>
        <end position="162"/>
    </location>
</feature>
<dbReference type="Proteomes" id="UP001201812">
    <property type="component" value="Unassembled WGS sequence"/>
</dbReference>
<dbReference type="EMBL" id="JAKKPZ010000461">
    <property type="protein sequence ID" value="KAI1694880.1"/>
    <property type="molecule type" value="Genomic_DNA"/>
</dbReference>
<evidence type="ECO:0000313" key="3">
    <source>
        <dbReference type="Proteomes" id="UP001201812"/>
    </source>
</evidence>
<feature type="compositionally biased region" description="Low complexity" evidence="1">
    <location>
        <begin position="227"/>
        <end position="241"/>
    </location>
</feature>
<name>A0AAD4MH76_9BILA</name>